<organism evidence="1">
    <name type="scientific">Anguilla anguilla</name>
    <name type="common">European freshwater eel</name>
    <name type="synonym">Muraena anguilla</name>
    <dbReference type="NCBI Taxonomy" id="7936"/>
    <lineage>
        <taxon>Eukaryota</taxon>
        <taxon>Metazoa</taxon>
        <taxon>Chordata</taxon>
        <taxon>Craniata</taxon>
        <taxon>Vertebrata</taxon>
        <taxon>Euteleostomi</taxon>
        <taxon>Actinopterygii</taxon>
        <taxon>Neopterygii</taxon>
        <taxon>Teleostei</taxon>
        <taxon>Anguilliformes</taxon>
        <taxon>Anguillidae</taxon>
        <taxon>Anguilla</taxon>
    </lineage>
</organism>
<proteinExistence type="predicted"/>
<protein>
    <submittedName>
        <fullName evidence="1">Uncharacterized protein</fullName>
    </submittedName>
</protein>
<reference evidence="1" key="1">
    <citation type="submission" date="2014-11" db="EMBL/GenBank/DDBJ databases">
        <authorList>
            <person name="Amaro Gonzalez C."/>
        </authorList>
    </citation>
    <scope>NUCLEOTIDE SEQUENCE</scope>
</reference>
<evidence type="ECO:0000313" key="1">
    <source>
        <dbReference type="EMBL" id="JAH31246.1"/>
    </source>
</evidence>
<reference evidence="1" key="2">
    <citation type="journal article" date="2015" name="Fish Shellfish Immunol.">
        <title>Early steps in the European eel (Anguilla anguilla)-Vibrio vulnificus interaction in the gills: Role of the RtxA13 toxin.</title>
        <authorList>
            <person name="Callol A."/>
            <person name="Pajuelo D."/>
            <person name="Ebbesson L."/>
            <person name="Teles M."/>
            <person name="MacKenzie S."/>
            <person name="Amaro C."/>
        </authorList>
    </citation>
    <scope>NUCLEOTIDE SEQUENCE</scope>
</reference>
<dbReference type="EMBL" id="GBXM01077331">
    <property type="protein sequence ID" value="JAH31246.1"/>
    <property type="molecule type" value="Transcribed_RNA"/>
</dbReference>
<sequence length="30" mass="3586">MRFLVSNRTWLICIKLQDISVEFSMSKNII</sequence>
<name>A0A0E9RQ32_ANGAN</name>
<accession>A0A0E9RQ32</accession>
<dbReference type="AlphaFoldDB" id="A0A0E9RQ32"/>